<evidence type="ECO:0000313" key="1">
    <source>
        <dbReference type="EMBL" id="MBF4696037.1"/>
    </source>
</evidence>
<organism evidence="1 2">
    <name type="scientific">Fusibacter ferrireducens</name>
    <dbReference type="NCBI Taxonomy" id="2785058"/>
    <lineage>
        <taxon>Bacteria</taxon>
        <taxon>Bacillati</taxon>
        <taxon>Bacillota</taxon>
        <taxon>Clostridia</taxon>
        <taxon>Eubacteriales</taxon>
        <taxon>Eubacteriales Family XII. Incertae Sedis</taxon>
        <taxon>Fusibacter</taxon>
    </lineage>
</organism>
<dbReference type="Pfam" id="PF16138">
    <property type="entry name" value="DUF4846"/>
    <property type="match status" value="1"/>
</dbReference>
<keyword evidence="2" id="KW-1185">Reference proteome</keyword>
<reference evidence="1 2" key="1">
    <citation type="submission" date="2020-11" db="EMBL/GenBank/DDBJ databases">
        <title>Fusibacter basophilias sp. nov.</title>
        <authorList>
            <person name="Qiu D."/>
        </authorList>
    </citation>
    <scope>NUCLEOTIDE SEQUENCE [LARGE SCALE GENOMIC DNA]</scope>
    <source>
        <strain evidence="1 2">Q10-2</strain>
    </source>
</reference>
<dbReference type="EMBL" id="JADKNH010000029">
    <property type="protein sequence ID" value="MBF4696037.1"/>
    <property type="molecule type" value="Genomic_DNA"/>
</dbReference>
<evidence type="ECO:0000313" key="2">
    <source>
        <dbReference type="Proteomes" id="UP000614200"/>
    </source>
</evidence>
<accession>A0ABS0A013</accession>
<comment type="caution">
    <text evidence="1">The sequence shown here is derived from an EMBL/GenBank/DDBJ whole genome shotgun (WGS) entry which is preliminary data.</text>
</comment>
<proteinExistence type="predicted"/>
<name>A0ABS0A013_9FIRM</name>
<protein>
    <submittedName>
        <fullName evidence="1">DUF4846 domain-containing protein</fullName>
    </submittedName>
</protein>
<gene>
    <name evidence="1" type="ORF">ISU02_23310</name>
</gene>
<dbReference type="Proteomes" id="UP000614200">
    <property type="component" value="Unassembled WGS sequence"/>
</dbReference>
<dbReference type="InterPro" id="IPR032315">
    <property type="entry name" value="DUF4846"/>
</dbReference>
<sequence length="253" mass="29120">MAAFINAEGNTLESRINTPEGYSRIEYPQESFETYLRHFPLKANGSKVLLYNGDEKGNQSVHLAVFDMNISNRDLQQCADSVMRIYAEYYYANKQYDQIKFYFVNGFLCEYQKWQEGYRIQVNGNDVSWTKTKGYDESYETFERYLETVFAYASTLSLDQESTPIDIENLQVGAVFLKAGSPGHVVMVVDLCENAEGKKAFLLAQGYMPAQEFHVLKNPLSDTDPWYYVETLSYPLETGSYAFDKGSLKRLNY</sequence>